<dbReference type="AlphaFoldDB" id="A0A8J5D417"/>
<organism evidence="2 3">
    <name type="scientific">Chionoecetes opilio</name>
    <name type="common">Atlantic snow crab</name>
    <name type="synonym">Cancer opilio</name>
    <dbReference type="NCBI Taxonomy" id="41210"/>
    <lineage>
        <taxon>Eukaryota</taxon>
        <taxon>Metazoa</taxon>
        <taxon>Ecdysozoa</taxon>
        <taxon>Arthropoda</taxon>
        <taxon>Crustacea</taxon>
        <taxon>Multicrustacea</taxon>
        <taxon>Malacostraca</taxon>
        <taxon>Eumalacostraca</taxon>
        <taxon>Eucarida</taxon>
        <taxon>Decapoda</taxon>
        <taxon>Pleocyemata</taxon>
        <taxon>Brachyura</taxon>
        <taxon>Eubrachyura</taxon>
        <taxon>Majoidea</taxon>
        <taxon>Majidae</taxon>
        <taxon>Chionoecetes</taxon>
    </lineage>
</organism>
<comment type="caution">
    <text evidence="2">The sequence shown here is derived from an EMBL/GenBank/DDBJ whole genome shotgun (WGS) entry which is preliminary data.</text>
</comment>
<evidence type="ECO:0000313" key="3">
    <source>
        <dbReference type="Proteomes" id="UP000770661"/>
    </source>
</evidence>
<feature type="region of interest" description="Disordered" evidence="1">
    <location>
        <begin position="120"/>
        <end position="187"/>
    </location>
</feature>
<protein>
    <submittedName>
        <fullName evidence="2">Uncharacterized protein</fullName>
    </submittedName>
</protein>
<feature type="compositionally biased region" description="Low complexity" evidence="1">
    <location>
        <begin position="206"/>
        <end position="227"/>
    </location>
</feature>
<dbReference type="EMBL" id="JACEEZ010001909">
    <property type="protein sequence ID" value="KAG0728687.1"/>
    <property type="molecule type" value="Genomic_DNA"/>
</dbReference>
<keyword evidence="3" id="KW-1185">Reference proteome</keyword>
<gene>
    <name evidence="2" type="ORF">GWK47_031955</name>
</gene>
<feature type="compositionally biased region" description="Low complexity" evidence="1">
    <location>
        <begin position="271"/>
        <end position="280"/>
    </location>
</feature>
<proteinExistence type="predicted"/>
<dbReference type="Proteomes" id="UP000770661">
    <property type="component" value="Unassembled WGS sequence"/>
</dbReference>
<accession>A0A8J5D417</accession>
<evidence type="ECO:0000256" key="1">
    <source>
        <dbReference type="SAM" id="MobiDB-lite"/>
    </source>
</evidence>
<sequence>MGEWREKNKLAMEYIQIVQRPPFSHRPYGLLRSPYSDHPTCSVLCHHPTAPHTHRSLIHLTRASWLAEVRAHMSRAGAALADADLEAGDRRTPSSLPFTPMGTEGLQVNIPEEFLARFARSDSRPDSPARPCSCTPPASRPSGAQVRRPRPLSLRRATSLQDLAARPSHAHPPVPLPGRGPGKRKQGRFEADFTTKLTKQLDLVAKGQQQKQQEQQETLKGQRQQQGKKSTARGAKGKLKAQRASGKGMRDDNRPITSDTLRQHHHHHHPTSIITTTTTV</sequence>
<dbReference type="OrthoDB" id="6381175at2759"/>
<feature type="region of interest" description="Disordered" evidence="1">
    <location>
        <begin position="204"/>
        <end position="280"/>
    </location>
</feature>
<feature type="region of interest" description="Disordered" evidence="1">
    <location>
        <begin position="84"/>
        <end position="104"/>
    </location>
</feature>
<evidence type="ECO:0000313" key="2">
    <source>
        <dbReference type="EMBL" id="KAG0728687.1"/>
    </source>
</evidence>
<name>A0A8J5D417_CHIOP</name>
<reference evidence="2" key="1">
    <citation type="submission" date="2020-07" db="EMBL/GenBank/DDBJ databases">
        <title>The High-quality genome of the commercially important snow crab, Chionoecetes opilio.</title>
        <authorList>
            <person name="Jeong J.-H."/>
            <person name="Ryu S."/>
        </authorList>
    </citation>
    <scope>NUCLEOTIDE SEQUENCE</scope>
    <source>
        <strain evidence="2">MADBK_172401_WGS</strain>
        <tissue evidence="2">Digestive gland</tissue>
    </source>
</reference>